<dbReference type="Proteomes" id="UP000044377">
    <property type="component" value="Unassembled WGS sequence"/>
</dbReference>
<sequence length="304" mass="32484">MKLFDAEATAKLLPYDRLVDALDLMTQQALNGQAQAPVRQSVPAQDGGVLLMMPASDSQHLCVKLLTVHAGNPNRGLPAIQGELVLMRADTGQRLLSLDAPTVTARRTAALSLLGARKLAHPDADTLLLIGSGVQAREHIQAFAQQWPLRRVRILSQRLPRAAALADYVREHLGLDAEAIEAVDEREAQAGLIVSATTSRTPVLSVRVPNDSTIIAVGAYQPEMAEIAPAVVHSCDLFVDTLEGAREEAGDLMQADVEWGRVGEIGGIVNPRPRQGRPVMFKTVGTALWDLAAAKLAAEMAGLA</sequence>
<dbReference type="GO" id="GO:0008473">
    <property type="term" value="F:ornithine cyclodeaminase activity"/>
    <property type="evidence" value="ECO:0007669"/>
    <property type="project" value="UniProtKB-EC"/>
</dbReference>
<dbReference type="GO" id="GO:0005737">
    <property type="term" value="C:cytoplasm"/>
    <property type="evidence" value="ECO:0007669"/>
    <property type="project" value="TreeGrafter"/>
</dbReference>
<dbReference type="PIRSF" id="PIRSF001439">
    <property type="entry name" value="CryM"/>
    <property type="match status" value="1"/>
</dbReference>
<keyword evidence="1" id="KW-0456">Lyase</keyword>
<dbReference type="InterPro" id="IPR003462">
    <property type="entry name" value="ODC_Mu_crystall"/>
</dbReference>
<dbReference type="InterPro" id="IPR023401">
    <property type="entry name" value="ODC_N"/>
</dbReference>
<dbReference type="OrthoDB" id="9809203at2"/>
<proteinExistence type="predicted"/>
<dbReference type="PANTHER" id="PTHR13812">
    <property type="entry name" value="KETIMINE REDUCTASE MU-CRYSTALLIN"/>
    <property type="match status" value="1"/>
</dbReference>
<dbReference type="PANTHER" id="PTHR13812:SF19">
    <property type="entry name" value="KETIMINE REDUCTASE MU-CRYSTALLIN"/>
    <property type="match status" value="1"/>
</dbReference>
<name>A0A0G4JTY7_9GAMM</name>
<dbReference type="STRING" id="1109412.BN1221_01589"/>
<dbReference type="Pfam" id="PF02423">
    <property type="entry name" value="OCD_Mu_crystall"/>
    <property type="match status" value="1"/>
</dbReference>
<dbReference type="Gene3D" id="3.40.50.720">
    <property type="entry name" value="NAD(P)-binding Rossmann-like Domain"/>
    <property type="match status" value="1"/>
</dbReference>
<dbReference type="EMBL" id="CGIG01000001">
    <property type="protein sequence ID" value="CPR15572.1"/>
    <property type="molecule type" value="Genomic_DNA"/>
</dbReference>
<evidence type="ECO:0000313" key="1">
    <source>
        <dbReference type="EMBL" id="CPR15572.1"/>
    </source>
</evidence>
<dbReference type="RefSeq" id="WP_048636854.1">
    <property type="nucleotide sequence ID" value="NZ_CGIG01000001.1"/>
</dbReference>
<dbReference type="NCBIfam" id="NF005603">
    <property type="entry name" value="PRK07340.1"/>
    <property type="match status" value="1"/>
</dbReference>
<dbReference type="Gene3D" id="3.30.1780.10">
    <property type="entry name" value="ornithine cyclodeaminase, domain 1"/>
    <property type="match status" value="1"/>
</dbReference>
<dbReference type="EC" id="4.3.1.12" evidence="1"/>
<dbReference type="SUPFAM" id="SSF51735">
    <property type="entry name" value="NAD(P)-binding Rossmann-fold domains"/>
    <property type="match status" value="1"/>
</dbReference>
<gene>
    <name evidence="1" type="ORF">BN1221_01589</name>
</gene>
<dbReference type="InterPro" id="IPR036291">
    <property type="entry name" value="NAD(P)-bd_dom_sf"/>
</dbReference>
<dbReference type="AlphaFoldDB" id="A0A0G4JTY7"/>
<protein>
    <submittedName>
        <fullName evidence="1">Ornithine cyclodeaminase</fullName>
        <ecNumber evidence="1">4.3.1.12</ecNumber>
    </submittedName>
</protein>
<organism evidence="1 2">
    <name type="scientific">Brenneria goodwinii</name>
    <dbReference type="NCBI Taxonomy" id="1109412"/>
    <lineage>
        <taxon>Bacteria</taxon>
        <taxon>Pseudomonadati</taxon>
        <taxon>Pseudomonadota</taxon>
        <taxon>Gammaproteobacteria</taxon>
        <taxon>Enterobacterales</taxon>
        <taxon>Pectobacteriaceae</taxon>
        <taxon>Brenneria</taxon>
    </lineage>
</organism>
<reference evidence="2" key="1">
    <citation type="submission" date="2015-01" db="EMBL/GenBank/DDBJ databases">
        <authorList>
            <person name="Paterson Steve"/>
        </authorList>
    </citation>
    <scope>NUCLEOTIDE SEQUENCE [LARGE SCALE GENOMIC DNA]</scope>
    <source>
        <strain evidence="2">OBR1</strain>
    </source>
</reference>
<evidence type="ECO:0000313" key="2">
    <source>
        <dbReference type="Proteomes" id="UP000044377"/>
    </source>
</evidence>
<keyword evidence="2" id="KW-1185">Reference proteome</keyword>
<accession>A0A0G4JTY7</accession>